<reference evidence="2" key="2">
    <citation type="journal article" date="2023" name="Front. Microbiol.">
        <title>Ralstonia chuxiongensis sp. nov., Ralstonia mojiangensis sp. nov., and Ralstonia soli sp. nov., isolated from tobacco fields, are three novel species in the family Burkholderiaceae.</title>
        <authorList>
            <person name="Lu C.H."/>
            <person name="Zhang Y.Y."/>
            <person name="Jiang N."/>
            <person name="Chen W."/>
            <person name="Shao X."/>
            <person name="Zhao Z.M."/>
            <person name="Lu W.L."/>
            <person name="Hu X."/>
            <person name="Xi Y.X."/>
            <person name="Zou S.Y."/>
            <person name="Wei Q.J."/>
            <person name="Lin Z.L."/>
            <person name="Gong L."/>
            <person name="Gai X.T."/>
            <person name="Zhang L.Q."/>
            <person name="Li J.Y."/>
            <person name="Jin Y."/>
            <person name="Xia Z.Y."/>
        </authorList>
    </citation>
    <scope>NUCLEOTIDE SEQUENCE</scope>
    <source>
        <strain evidence="2">21MJYT02-11</strain>
    </source>
</reference>
<dbReference type="RefSeq" id="WP_252681511.1">
    <property type="nucleotide sequence ID" value="NZ_JAMXHT010000005.1"/>
</dbReference>
<sequence length="167" mass="17486">MKGVLISEMAMQLSSSVSSTVASGASGGGSSSATEIERLQRQFKNLQKTIADLPNRGLPPNQAREQAHLLTQQVLIVQAQIERLKTQKGLEQAQTQLESRHNASERGSGPGNTDAAAKAHTTDKVTGASTVSDARLQGRQATQAQSAHPASAEAITPAEPPLVSVRA</sequence>
<reference evidence="2" key="1">
    <citation type="submission" date="2022-06" db="EMBL/GenBank/DDBJ databases">
        <authorList>
            <person name="Lu C.-H."/>
        </authorList>
    </citation>
    <scope>NUCLEOTIDE SEQUENCE</scope>
    <source>
        <strain evidence="2">21MJYT02-11</strain>
    </source>
</reference>
<feature type="compositionally biased region" description="Polar residues" evidence="1">
    <location>
        <begin position="139"/>
        <end position="148"/>
    </location>
</feature>
<evidence type="ECO:0000256" key="1">
    <source>
        <dbReference type="SAM" id="MobiDB-lite"/>
    </source>
</evidence>
<evidence type="ECO:0000313" key="3">
    <source>
        <dbReference type="Proteomes" id="UP001162811"/>
    </source>
</evidence>
<gene>
    <name evidence="2" type="ORF">NG900_14395</name>
</gene>
<comment type="caution">
    <text evidence="2">The sequence shown here is derived from an EMBL/GenBank/DDBJ whole genome shotgun (WGS) entry which is preliminary data.</text>
</comment>
<feature type="region of interest" description="Disordered" evidence="1">
    <location>
        <begin position="87"/>
        <end position="167"/>
    </location>
</feature>
<dbReference type="InterPro" id="IPR025577">
    <property type="entry name" value="FlxA"/>
</dbReference>
<dbReference type="Proteomes" id="UP001162811">
    <property type="component" value="Unassembled WGS sequence"/>
</dbReference>
<evidence type="ECO:0000313" key="2">
    <source>
        <dbReference type="EMBL" id="MCO5399384.1"/>
    </source>
</evidence>
<protein>
    <submittedName>
        <fullName evidence="2">FlxA-like family protein</fullName>
    </submittedName>
</protein>
<proteinExistence type="predicted"/>
<accession>A0ABT1AME0</accession>
<dbReference type="EMBL" id="JAMXHT010000005">
    <property type="protein sequence ID" value="MCO5399384.1"/>
    <property type="molecule type" value="Genomic_DNA"/>
</dbReference>
<organism evidence="2 3">
    <name type="scientific">Ralstonia soli</name>
    <dbReference type="NCBI Taxonomy" id="2953896"/>
    <lineage>
        <taxon>Bacteria</taxon>
        <taxon>Pseudomonadati</taxon>
        <taxon>Pseudomonadota</taxon>
        <taxon>Betaproteobacteria</taxon>
        <taxon>Burkholderiales</taxon>
        <taxon>Burkholderiaceae</taxon>
        <taxon>Ralstonia</taxon>
    </lineage>
</organism>
<name>A0ABT1AME0_9RALS</name>
<dbReference type="Pfam" id="PF14282">
    <property type="entry name" value="FlxA"/>
    <property type="match status" value="1"/>
</dbReference>
<keyword evidence="3" id="KW-1185">Reference proteome</keyword>